<feature type="region of interest" description="Disordered" evidence="2">
    <location>
        <begin position="635"/>
        <end position="741"/>
    </location>
</feature>
<dbReference type="PROSITE" id="PS50086">
    <property type="entry name" value="TBC_RABGAP"/>
    <property type="match status" value="1"/>
</dbReference>
<dbReference type="Pfam" id="PF00566">
    <property type="entry name" value="RabGAP-TBC"/>
    <property type="match status" value="1"/>
</dbReference>
<dbReference type="EMBL" id="MU151164">
    <property type="protein sequence ID" value="KAF9448344.1"/>
    <property type="molecule type" value="Genomic_DNA"/>
</dbReference>
<feature type="compositionally biased region" description="Basic residues" evidence="2">
    <location>
        <begin position="1060"/>
        <end position="1069"/>
    </location>
</feature>
<feature type="compositionally biased region" description="Polar residues" evidence="2">
    <location>
        <begin position="723"/>
        <end position="739"/>
    </location>
</feature>
<feature type="compositionally biased region" description="Basic and acidic residues" evidence="2">
    <location>
        <begin position="930"/>
        <end position="950"/>
    </location>
</feature>
<evidence type="ECO:0000256" key="1">
    <source>
        <dbReference type="ARBA" id="ARBA00005536"/>
    </source>
</evidence>
<feature type="compositionally biased region" description="Basic and acidic residues" evidence="2">
    <location>
        <begin position="1050"/>
        <end position="1059"/>
    </location>
</feature>
<dbReference type="PANTHER" id="PTHR12161">
    <property type="entry name" value="IST1 FAMILY MEMBER"/>
    <property type="match status" value="1"/>
</dbReference>
<feature type="domain" description="Rab-GAP TBC" evidence="3">
    <location>
        <begin position="212"/>
        <end position="523"/>
    </location>
</feature>
<organism evidence="4 5">
    <name type="scientific">Macrolepiota fuliginosa MF-IS2</name>
    <dbReference type="NCBI Taxonomy" id="1400762"/>
    <lineage>
        <taxon>Eukaryota</taxon>
        <taxon>Fungi</taxon>
        <taxon>Dikarya</taxon>
        <taxon>Basidiomycota</taxon>
        <taxon>Agaricomycotina</taxon>
        <taxon>Agaricomycetes</taxon>
        <taxon>Agaricomycetidae</taxon>
        <taxon>Agaricales</taxon>
        <taxon>Agaricineae</taxon>
        <taxon>Agaricaceae</taxon>
        <taxon>Macrolepiota</taxon>
    </lineage>
</organism>
<evidence type="ECO:0000259" key="3">
    <source>
        <dbReference type="PROSITE" id="PS50086"/>
    </source>
</evidence>
<dbReference type="GO" id="GO:0015031">
    <property type="term" value="P:protein transport"/>
    <property type="evidence" value="ECO:0007669"/>
    <property type="project" value="InterPro"/>
</dbReference>
<feature type="compositionally biased region" description="Low complexity" evidence="2">
    <location>
        <begin position="951"/>
        <end position="960"/>
    </location>
</feature>
<feature type="compositionally biased region" description="Polar residues" evidence="2">
    <location>
        <begin position="790"/>
        <end position="802"/>
    </location>
</feature>
<reference evidence="4" key="1">
    <citation type="submission" date="2020-11" db="EMBL/GenBank/DDBJ databases">
        <authorList>
            <consortium name="DOE Joint Genome Institute"/>
            <person name="Ahrendt S."/>
            <person name="Riley R."/>
            <person name="Andreopoulos W."/>
            <person name="Labutti K."/>
            <person name="Pangilinan J."/>
            <person name="Ruiz-Duenas F.J."/>
            <person name="Barrasa J.M."/>
            <person name="Sanchez-Garcia M."/>
            <person name="Camarero S."/>
            <person name="Miyauchi S."/>
            <person name="Serrano A."/>
            <person name="Linde D."/>
            <person name="Babiker R."/>
            <person name="Drula E."/>
            <person name="Ayuso-Fernandez I."/>
            <person name="Pacheco R."/>
            <person name="Padilla G."/>
            <person name="Ferreira P."/>
            <person name="Barriuso J."/>
            <person name="Kellner H."/>
            <person name="Castanera R."/>
            <person name="Alfaro M."/>
            <person name="Ramirez L."/>
            <person name="Pisabarro A.G."/>
            <person name="Kuo A."/>
            <person name="Tritt A."/>
            <person name="Lipzen A."/>
            <person name="He G."/>
            <person name="Yan M."/>
            <person name="Ng V."/>
            <person name="Cullen D."/>
            <person name="Martin F."/>
            <person name="Rosso M.-N."/>
            <person name="Henrissat B."/>
            <person name="Hibbett D."/>
            <person name="Martinez A.T."/>
            <person name="Grigoriev I.V."/>
        </authorList>
    </citation>
    <scope>NUCLEOTIDE SEQUENCE</scope>
    <source>
        <strain evidence="4">MF-IS2</strain>
    </source>
</reference>
<feature type="compositionally biased region" description="Polar residues" evidence="2">
    <location>
        <begin position="668"/>
        <end position="682"/>
    </location>
</feature>
<dbReference type="Proteomes" id="UP000807342">
    <property type="component" value="Unassembled WGS sequence"/>
</dbReference>
<feature type="compositionally biased region" description="Polar residues" evidence="2">
    <location>
        <begin position="1107"/>
        <end position="1124"/>
    </location>
</feature>
<protein>
    <recommendedName>
        <fullName evidence="3">Rab-GAP TBC domain-containing protein</fullName>
    </recommendedName>
</protein>
<dbReference type="InterPro" id="IPR042277">
    <property type="entry name" value="IST1-like"/>
</dbReference>
<feature type="compositionally biased region" description="Low complexity" evidence="2">
    <location>
        <begin position="1204"/>
        <end position="1218"/>
    </location>
</feature>
<dbReference type="OrthoDB" id="29853at2759"/>
<feature type="compositionally biased region" description="Basic and acidic residues" evidence="2">
    <location>
        <begin position="962"/>
        <end position="972"/>
    </location>
</feature>
<proteinExistence type="inferred from homology"/>
<keyword evidence="5" id="KW-1185">Reference proteome</keyword>
<dbReference type="InterPro" id="IPR005061">
    <property type="entry name" value="Ist1"/>
</dbReference>
<feature type="compositionally biased region" description="Acidic residues" evidence="2">
    <location>
        <begin position="1193"/>
        <end position="1203"/>
    </location>
</feature>
<comment type="caution">
    <text evidence="4">The sequence shown here is derived from an EMBL/GenBank/DDBJ whole genome shotgun (WGS) entry which is preliminary data.</text>
</comment>
<evidence type="ECO:0000313" key="4">
    <source>
        <dbReference type="EMBL" id="KAF9448344.1"/>
    </source>
</evidence>
<name>A0A9P6C4E0_9AGAR</name>
<dbReference type="Gene3D" id="1.10.472.80">
    <property type="entry name" value="Ypt/Rab-GAP domain of gyp1p, domain 3"/>
    <property type="match status" value="1"/>
</dbReference>
<dbReference type="AlphaFoldDB" id="A0A9P6C4E0"/>
<dbReference type="SUPFAM" id="SSF47923">
    <property type="entry name" value="Ypt/Rab-GAP domain of gyp1p"/>
    <property type="match status" value="2"/>
</dbReference>
<feature type="compositionally biased region" description="Basic and acidic residues" evidence="2">
    <location>
        <begin position="1183"/>
        <end position="1192"/>
    </location>
</feature>
<feature type="compositionally biased region" description="Low complexity" evidence="2">
    <location>
        <begin position="877"/>
        <end position="889"/>
    </location>
</feature>
<evidence type="ECO:0000256" key="2">
    <source>
        <dbReference type="SAM" id="MobiDB-lite"/>
    </source>
</evidence>
<feature type="region of interest" description="Disordered" evidence="2">
    <location>
        <begin position="771"/>
        <end position="1218"/>
    </location>
</feature>
<dbReference type="InterPro" id="IPR000195">
    <property type="entry name" value="Rab-GAP-TBC_dom"/>
</dbReference>
<dbReference type="Pfam" id="PF03398">
    <property type="entry name" value="Ist1"/>
    <property type="match status" value="1"/>
</dbReference>
<dbReference type="InterPro" id="IPR035969">
    <property type="entry name" value="Rab-GAP_TBC_sf"/>
</dbReference>
<sequence>MAWDPAAVKTQLRSTIQRLGQLQAKKDADAAITRKDIATLLQQGNVTLARSKAQKLIQEDSLADLLEVLEQQVGTLLDRFSELEQKSSPSPAVLEASSSVIFAAPRTQIRDLGIVSDLISNRLGPEFSRSAKDSKGSYVSPGVLRAISRPTPTAVQLDAYLERVAGSYGVSWTAGPQRQDLVNSLSEVLNPATASSIDMTRLRHLCIQGIPDEPSWLRPRIWKLFLNILSSNKASWKDISKQRDAYYELVRRLLQPLAELPPPIEPISGPDITLLEVYKHLGRIPVELFDQLDSEPEGLDTCPLHPSANEDIRIPFANCLDTRLQLLRRLNESDQNNPAISSTPEIRLEADSDAIPTISLTEPNVPNGNNMPTTILSSKSITLGSACQVHASALLRLLYIHASINPGNLSPYIPSLLVPLYTTLMQEIEPEDLVHAEADSFWLFEAFVGEFAELEDEEGCDFWMKRLGEKLGQKDVELLELLNNMGLHPSLPHYSHRWLSSLLTHTLPLMAIYPLWDIVLSHPGRERGKHPRLDSLIEVCTAMLIGAKPLIFKQGKTSGLWDRDPLHPPQHGEGFLEGLSILRSYPIDSLGGVDTIIQLAMDLDHKPPPRLTNSHGGKDQPGLGARIKVTMWKGFTNQVDSPERSDDEGASSESEEEGLDDGNDTETPDSNPQPNSITSRIANSVWRGITNQSSMEAPPSPISAPSPEASRPVTPLPLKENQESPSTPAQPKENATSAPASLWTYTEKLKDSDTMATLAKLGSNWRAKAMATSWGRSTEPVSAPAPPPQETRSTVTSPVQRSSEPEYRRISLPMYDHTGTIYTPPPRPAFFRNPRDSFIPSGAAALPFSPTEMSQPDDSPNPPSEKSSGGLLEKTRSLQSSLLSLTRTPSPNPPTATPKAAPRPLLLNSSSLMTSHSSGRARVTPPSNDGHGDEWADVMRLRKPNLHRDSMSSVSSLSPSDAIHRRQTRSEYDSDASTSRVVPLNRRSISPMAPVSKSHHSRPRSSTSTTSSEQAVPSTPAKEESMGSQNTIDVASPKDEEITPNGKADTQIRESEHVSLTRKAHRKKPQPILSAPDDTSDSSVGDANSRAARLRSKRYPPRLSNLHIENTVQMEDSKSTSPSNLLVAWPTEDLETVATPRATSFDPDVLPASPAKSPKIKEERPRKVSTSSRHRKVSSSNREAARRSRSDSAAEDGDDEGYDELLSAYESEESASLA</sequence>
<dbReference type="PANTHER" id="PTHR12161:SF5">
    <property type="entry name" value="IST1 HOMOLOG"/>
    <property type="match status" value="1"/>
</dbReference>
<feature type="compositionally biased region" description="Acidic residues" evidence="2">
    <location>
        <begin position="645"/>
        <end position="667"/>
    </location>
</feature>
<feature type="compositionally biased region" description="Low complexity" evidence="2">
    <location>
        <begin position="897"/>
        <end position="918"/>
    </location>
</feature>
<gene>
    <name evidence="4" type="ORF">P691DRAFT_729792</name>
</gene>
<evidence type="ECO:0000313" key="5">
    <source>
        <dbReference type="Proteomes" id="UP000807342"/>
    </source>
</evidence>
<dbReference type="Gene3D" id="1.20.1260.60">
    <property type="entry name" value="Vacuolar protein sorting-associated protein Ist1"/>
    <property type="match status" value="1"/>
</dbReference>
<accession>A0A9P6C4E0</accession>
<comment type="similarity">
    <text evidence="1">Belongs to the IST1 family.</text>
</comment>